<accession>A0A6J5KZQ7</accession>
<gene>
    <name evidence="1" type="ORF">UFOVP54_137</name>
</gene>
<name>A0A6J5KZQ7_9CAUD</name>
<organism evidence="1">
    <name type="scientific">uncultured Caudovirales phage</name>
    <dbReference type="NCBI Taxonomy" id="2100421"/>
    <lineage>
        <taxon>Viruses</taxon>
        <taxon>Duplodnaviria</taxon>
        <taxon>Heunggongvirae</taxon>
        <taxon>Uroviricota</taxon>
        <taxon>Caudoviricetes</taxon>
        <taxon>Peduoviridae</taxon>
        <taxon>Maltschvirus</taxon>
        <taxon>Maltschvirus maltsch</taxon>
    </lineage>
</organism>
<evidence type="ECO:0000313" key="1">
    <source>
        <dbReference type="EMBL" id="CAB4125429.1"/>
    </source>
</evidence>
<sequence>MKKLVFRSTDEFSEFFKGKSPELTNAIVESIRDAFMFHKKTANLFEITFDESDSVFEISLSDKEWIVALENCLKHYEEWEMGDDAIDTFLLIKEIKSW</sequence>
<protein>
    <submittedName>
        <fullName evidence="1">Uncharacterized protein</fullName>
    </submittedName>
</protein>
<reference evidence="1" key="1">
    <citation type="submission" date="2020-04" db="EMBL/GenBank/DDBJ databases">
        <authorList>
            <person name="Chiriac C."/>
            <person name="Salcher M."/>
            <person name="Ghai R."/>
            <person name="Kavagutti S V."/>
        </authorList>
    </citation>
    <scope>NUCLEOTIDE SEQUENCE</scope>
</reference>
<proteinExistence type="predicted"/>
<dbReference type="EMBL" id="LR796188">
    <property type="protein sequence ID" value="CAB4125429.1"/>
    <property type="molecule type" value="Genomic_DNA"/>
</dbReference>